<accession>A0A0A0RRY7</accession>
<protein>
    <submittedName>
        <fullName evidence="1">Uncharacterized protein</fullName>
    </submittedName>
</protein>
<dbReference type="OrthoDB" id="10477at10239"/>
<dbReference type="Proteomes" id="UP000030206">
    <property type="component" value="Segment"/>
</dbReference>
<sequence>MEIKAVKRQYASLQKVKNLMNDESKKVQGVFYSNSFFSRNYLARAHTIVDDLDVAADTITLTVSARMEDVGLLELENTLDALVRYDAGDVPGFMPESLLEGSNIEEQKLVPEFVSATRQLYSVDLYLILDAPRVTYQEFTIAGKSFTLVNLHKMYDGNEFEQIVTLLFGDKDAFYFFSNFSDKDLSLRDSKIILDLIVDENITGKVIKGVKLETSSGSGIMFPYERMINSYTNLDGDIIFGVPAGSVRIPKEEINSYRMQVIPQGARGNYQIVLTNSKNTIRIFME</sequence>
<reference evidence="1 2" key="1">
    <citation type="submission" date="2014-07" db="EMBL/GenBank/DDBJ databases">
        <title>Complete Genome of Bacillus megaterium Myophage Mater.</title>
        <authorList>
            <person name="Lancaster J.C."/>
            <person name="Hodde M.K."/>
            <person name="Hernandez A.C."/>
            <person name="Everett G.F.K."/>
        </authorList>
    </citation>
    <scope>NUCLEOTIDE SEQUENCE [LARGE SCALE GENOMIC DNA]</scope>
</reference>
<evidence type="ECO:0000313" key="2">
    <source>
        <dbReference type="Proteomes" id="UP000030206"/>
    </source>
</evidence>
<dbReference type="GeneID" id="24606988"/>
<dbReference type="KEGG" id="vg:24606988"/>
<organism evidence="1 2">
    <name type="scientific">Bacillus phage Mater</name>
    <dbReference type="NCBI Taxonomy" id="1540090"/>
    <lineage>
        <taxon>Viruses</taxon>
        <taxon>Duplodnaviria</taxon>
        <taxon>Heunggongvirae</taxon>
        <taxon>Uroviricota</taxon>
        <taxon>Caudoviricetes</taxon>
        <taxon>Herelleviridae</taxon>
        <taxon>Bastillevirinae</taxon>
        <taxon>Matervirus</taxon>
        <taxon>Matervirus mater</taxon>
    </lineage>
</organism>
<dbReference type="RefSeq" id="YP_009151048.1">
    <property type="nucleotide sequence ID" value="NC_027366.1"/>
</dbReference>
<dbReference type="EMBL" id="KM236245">
    <property type="protein sequence ID" value="AIW03246.1"/>
    <property type="molecule type" value="Genomic_DNA"/>
</dbReference>
<gene>
    <name evidence="1" type="ORF">CPT_Mater89</name>
</gene>
<proteinExistence type="predicted"/>
<keyword evidence="2" id="KW-1185">Reference proteome</keyword>
<evidence type="ECO:0000313" key="1">
    <source>
        <dbReference type="EMBL" id="AIW03246.1"/>
    </source>
</evidence>
<name>A0A0A0RRY7_9CAUD</name>